<keyword evidence="3" id="KW-0540">Nuclease</keyword>
<evidence type="ECO:0000256" key="7">
    <source>
        <dbReference type="ARBA" id="ARBA00038093"/>
    </source>
</evidence>
<dbReference type="InterPro" id="IPR002716">
    <property type="entry name" value="PIN_dom"/>
</dbReference>
<dbReference type="AlphaFoldDB" id="A0A4E0QKK1"/>
<keyword evidence="5" id="KW-0378">Hydrolase</keyword>
<evidence type="ECO:0000313" key="10">
    <source>
        <dbReference type="Proteomes" id="UP000030428"/>
    </source>
</evidence>
<evidence type="ECO:0000256" key="6">
    <source>
        <dbReference type="ARBA" id="ARBA00022842"/>
    </source>
</evidence>
<dbReference type="Gene3D" id="3.40.50.1010">
    <property type="entry name" value="5'-nuclease"/>
    <property type="match status" value="1"/>
</dbReference>
<dbReference type="PANTHER" id="PTHR33653">
    <property type="entry name" value="RIBONUCLEASE VAPC2"/>
    <property type="match status" value="1"/>
</dbReference>
<sequence length="128" mass="14712">MEEVLLDSVILIDHFNHISQATTYLDQVQDRAVISVITRAEVLTGFDDESSRMLAIRFLDRFPILDVTKQIADLTARLRQEHGWKLPDALQAAMAKYHHLKLATRNTKDFSPQKHNFVVVPYVLESSH</sequence>
<evidence type="ECO:0000256" key="1">
    <source>
        <dbReference type="ARBA" id="ARBA00001946"/>
    </source>
</evidence>
<dbReference type="GO" id="GO:0046872">
    <property type="term" value="F:metal ion binding"/>
    <property type="evidence" value="ECO:0007669"/>
    <property type="project" value="UniProtKB-KW"/>
</dbReference>
<dbReference type="GO" id="GO:0016787">
    <property type="term" value="F:hydrolase activity"/>
    <property type="evidence" value="ECO:0007669"/>
    <property type="project" value="UniProtKB-KW"/>
</dbReference>
<evidence type="ECO:0000256" key="5">
    <source>
        <dbReference type="ARBA" id="ARBA00022801"/>
    </source>
</evidence>
<evidence type="ECO:0000256" key="3">
    <source>
        <dbReference type="ARBA" id="ARBA00022722"/>
    </source>
</evidence>
<keyword evidence="2" id="KW-1277">Toxin-antitoxin system</keyword>
<dbReference type="EMBL" id="JSZA02000251">
    <property type="protein sequence ID" value="TGO02033.1"/>
    <property type="molecule type" value="Genomic_DNA"/>
</dbReference>
<comment type="caution">
    <text evidence="9">The sequence shown here is derived from an EMBL/GenBank/DDBJ whole genome shotgun (WGS) entry which is preliminary data.</text>
</comment>
<name>A0A4E0QKK1_9GAMM</name>
<accession>A0A4E0QKK1</accession>
<comment type="cofactor">
    <cofactor evidence="1">
        <name>Mg(2+)</name>
        <dbReference type="ChEBI" id="CHEBI:18420"/>
    </cofactor>
</comment>
<dbReference type="PANTHER" id="PTHR33653:SF1">
    <property type="entry name" value="RIBONUCLEASE VAPC2"/>
    <property type="match status" value="1"/>
</dbReference>
<evidence type="ECO:0000313" key="9">
    <source>
        <dbReference type="EMBL" id="TGO02033.1"/>
    </source>
</evidence>
<organism evidence="9 10">
    <name type="scientific">Candidatus Thiomargarita nelsonii</name>
    <dbReference type="NCBI Taxonomy" id="1003181"/>
    <lineage>
        <taxon>Bacteria</taxon>
        <taxon>Pseudomonadati</taxon>
        <taxon>Pseudomonadota</taxon>
        <taxon>Gammaproteobacteria</taxon>
        <taxon>Thiotrichales</taxon>
        <taxon>Thiotrichaceae</taxon>
        <taxon>Thiomargarita</taxon>
    </lineage>
</organism>
<proteinExistence type="inferred from homology"/>
<dbReference type="SUPFAM" id="SSF88723">
    <property type="entry name" value="PIN domain-like"/>
    <property type="match status" value="1"/>
</dbReference>
<evidence type="ECO:0000256" key="4">
    <source>
        <dbReference type="ARBA" id="ARBA00022723"/>
    </source>
</evidence>
<dbReference type="Pfam" id="PF01850">
    <property type="entry name" value="PIN"/>
    <property type="match status" value="1"/>
</dbReference>
<feature type="domain" description="PIN" evidence="8">
    <location>
        <begin position="4"/>
        <end position="108"/>
    </location>
</feature>
<protein>
    <recommendedName>
        <fullName evidence="8">PIN domain-containing protein</fullName>
    </recommendedName>
</protein>
<comment type="similarity">
    <text evidence="7">Belongs to the PINc/VapC protein family.</text>
</comment>
<keyword evidence="6" id="KW-0460">Magnesium</keyword>
<reference evidence="9 10" key="1">
    <citation type="journal article" date="2016" name="Front. Microbiol.">
        <title>Single-Cell (Meta-)Genomics of a Dimorphic Candidatus Thiomargarita nelsonii Reveals Genomic Plasticity.</title>
        <authorList>
            <person name="Flood B.E."/>
            <person name="Fliss P."/>
            <person name="Jones D.S."/>
            <person name="Dick G.J."/>
            <person name="Jain S."/>
            <person name="Kaster A.K."/>
            <person name="Winkel M."/>
            <person name="Mussmann M."/>
            <person name="Bailey J."/>
        </authorList>
    </citation>
    <scope>NUCLEOTIDE SEQUENCE [LARGE SCALE GENOMIC DNA]</scope>
    <source>
        <strain evidence="9">Hydrate Ridge</strain>
    </source>
</reference>
<keyword evidence="4" id="KW-0479">Metal-binding</keyword>
<dbReference type="InterPro" id="IPR029060">
    <property type="entry name" value="PIN-like_dom_sf"/>
</dbReference>
<evidence type="ECO:0000259" key="8">
    <source>
        <dbReference type="Pfam" id="PF01850"/>
    </source>
</evidence>
<keyword evidence="10" id="KW-1185">Reference proteome</keyword>
<dbReference type="GO" id="GO:0004518">
    <property type="term" value="F:nuclease activity"/>
    <property type="evidence" value="ECO:0007669"/>
    <property type="project" value="UniProtKB-KW"/>
</dbReference>
<evidence type="ECO:0000256" key="2">
    <source>
        <dbReference type="ARBA" id="ARBA00022649"/>
    </source>
</evidence>
<gene>
    <name evidence="9" type="ORF">PN36_31440</name>
</gene>
<dbReference type="Proteomes" id="UP000030428">
    <property type="component" value="Unassembled WGS sequence"/>
</dbReference>
<dbReference type="InterPro" id="IPR050556">
    <property type="entry name" value="Type_II_TA_system_RNase"/>
</dbReference>